<name>A0ABR0ECA5_ZASCE</name>
<evidence type="ECO:0000313" key="2">
    <source>
        <dbReference type="Proteomes" id="UP001305779"/>
    </source>
</evidence>
<dbReference type="SUPFAM" id="SSF52047">
    <property type="entry name" value="RNI-like"/>
    <property type="match status" value="1"/>
</dbReference>
<dbReference type="PANTHER" id="PTHR42057:SF2">
    <property type="entry name" value="F-BOX DOMAIN PROTEIN (AFU_ORTHOLOGUE AFUA_4G00200)-RELATED"/>
    <property type="match status" value="1"/>
</dbReference>
<accession>A0ABR0ECA5</accession>
<gene>
    <name evidence="1" type="ORF">PRZ48_009619</name>
</gene>
<protein>
    <recommendedName>
        <fullName evidence="3">F-box domain-containing protein</fullName>
    </recommendedName>
</protein>
<sequence length="491" mass="56749">MVTTRSADALATIDDVPQELLDRVCNFCEIEALKSLRLTDKKFHSSATKALFKHVEVKPTTESCQKCLALMDSPALRLHPTTITFHTSLNPAHESQADTEETGLIRAKGGGYRHVQPFYDALSSVAKFEKLQHVGVYFAERCVSGEDWINEAPEDITVRSRVLRSLIEDTELPEKLHSLSIKNLQDLLPDVVFESEGWKKLLGKLDSLGIWVTNEGDEAAPERNLEYKQLHQFYATDLKTKILSPVRESLRELKLYGNEIYWGHYPHFDLKDPAMHFPKLETLALGKMAFVHDWQVEWIVRHASTLKALILDDCPIVIAGREYQQMDRPYVRRANSAPLQDYDICWTNPTRWHSLFRTFATSLPHLRHFALRSTPPSWHEQSQTQSVDSFTTPFALRNEMQVSRYRLFDMGIGPDQMVEVYHPQNYEKDWETQPGFEKLAVFDHSWMDELEEDEVDEELRVQLVEAMKFPACWDEDEAALKELMEAVEARR</sequence>
<keyword evidence="2" id="KW-1185">Reference proteome</keyword>
<comment type="caution">
    <text evidence="1">The sequence shown here is derived from an EMBL/GenBank/DDBJ whole genome shotgun (WGS) entry which is preliminary data.</text>
</comment>
<dbReference type="Proteomes" id="UP001305779">
    <property type="component" value="Unassembled WGS sequence"/>
</dbReference>
<evidence type="ECO:0008006" key="3">
    <source>
        <dbReference type="Google" id="ProtNLM"/>
    </source>
</evidence>
<organism evidence="1 2">
    <name type="scientific">Zasmidium cellare</name>
    <name type="common">Wine cellar mold</name>
    <name type="synonym">Racodium cellare</name>
    <dbReference type="NCBI Taxonomy" id="395010"/>
    <lineage>
        <taxon>Eukaryota</taxon>
        <taxon>Fungi</taxon>
        <taxon>Dikarya</taxon>
        <taxon>Ascomycota</taxon>
        <taxon>Pezizomycotina</taxon>
        <taxon>Dothideomycetes</taxon>
        <taxon>Dothideomycetidae</taxon>
        <taxon>Mycosphaerellales</taxon>
        <taxon>Mycosphaerellaceae</taxon>
        <taxon>Zasmidium</taxon>
    </lineage>
</organism>
<reference evidence="1 2" key="1">
    <citation type="journal article" date="2023" name="G3 (Bethesda)">
        <title>A chromosome-level genome assembly of Zasmidium syzygii isolated from banana leaves.</title>
        <authorList>
            <person name="van Westerhoven A.C."/>
            <person name="Mehrabi R."/>
            <person name="Talebi R."/>
            <person name="Steentjes M.B.F."/>
            <person name="Corcolon B."/>
            <person name="Chong P.A."/>
            <person name="Kema G.H.J."/>
            <person name="Seidl M.F."/>
        </authorList>
    </citation>
    <scope>NUCLEOTIDE SEQUENCE [LARGE SCALE GENOMIC DNA]</scope>
    <source>
        <strain evidence="1 2">P124</strain>
    </source>
</reference>
<evidence type="ECO:0000313" key="1">
    <source>
        <dbReference type="EMBL" id="KAK4499107.1"/>
    </source>
</evidence>
<dbReference type="PANTHER" id="PTHR42057">
    <property type="entry name" value="F-BOX DOMAIN PROTEIN (AFU_ORTHOLOGUE AFUA_4G00200)"/>
    <property type="match status" value="1"/>
</dbReference>
<dbReference type="EMBL" id="JAXOVC010000007">
    <property type="protein sequence ID" value="KAK4499107.1"/>
    <property type="molecule type" value="Genomic_DNA"/>
</dbReference>
<proteinExistence type="predicted"/>